<evidence type="ECO:0000256" key="4">
    <source>
        <dbReference type="ARBA" id="ARBA00022759"/>
    </source>
</evidence>
<feature type="domain" description="Reverse transcriptase RNase H-like" evidence="9">
    <location>
        <begin position="309"/>
        <end position="385"/>
    </location>
</feature>
<dbReference type="EMBL" id="BAABME010000805">
    <property type="protein sequence ID" value="GAA0145592.1"/>
    <property type="molecule type" value="Genomic_DNA"/>
</dbReference>
<keyword evidence="2" id="KW-0548">Nucleotidyltransferase</keyword>
<protein>
    <recommendedName>
        <fullName evidence="12">Reverse transcriptase RNase H-like domain-containing protein</fullName>
    </recommendedName>
</protein>
<dbReference type="Gene3D" id="3.30.70.270">
    <property type="match status" value="3"/>
</dbReference>
<evidence type="ECO:0000313" key="11">
    <source>
        <dbReference type="Proteomes" id="UP001454036"/>
    </source>
</evidence>
<evidence type="ECO:0000259" key="9">
    <source>
        <dbReference type="Pfam" id="PF17917"/>
    </source>
</evidence>
<dbReference type="Pfam" id="PF00078">
    <property type="entry name" value="RVT_1"/>
    <property type="match status" value="1"/>
</dbReference>
<keyword evidence="4" id="KW-0255">Endonuclease</keyword>
<organism evidence="10 11">
    <name type="scientific">Lithospermum erythrorhizon</name>
    <name type="common">Purple gromwell</name>
    <name type="synonym">Lithospermum officinale var. erythrorhizon</name>
    <dbReference type="NCBI Taxonomy" id="34254"/>
    <lineage>
        <taxon>Eukaryota</taxon>
        <taxon>Viridiplantae</taxon>
        <taxon>Streptophyta</taxon>
        <taxon>Embryophyta</taxon>
        <taxon>Tracheophyta</taxon>
        <taxon>Spermatophyta</taxon>
        <taxon>Magnoliopsida</taxon>
        <taxon>eudicotyledons</taxon>
        <taxon>Gunneridae</taxon>
        <taxon>Pentapetalae</taxon>
        <taxon>asterids</taxon>
        <taxon>lamiids</taxon>
        <taxon>Boraginales</taxon>
        <taxon>Boraginaceae</taxon>
        <taxon>Boraginoideae</taxon>
        <taxon>Lithospermeae</taxon>
        <taxon>Lithospermum</taxon>
    </lineage>
</organism>
<feature type="domain" description="Reverse transcriptase" evidence="8">
    <location>
        <begin position="186"/>
        <end position="238"/>
    </location>
</feature>
<dbReference type="AlphaFoldDB" id="A0AAV3P3A1"/>
<evidence type="ECO:0000256" key="5">
    <source>
        <dbReference type="ARBA" id="ARBA00022801"/>
    </source>
</evidence>
<evidence type="ECO:0000256" key="7">
    <source>
        <dbReference type="SAM" id="MobiDB-lite"/>
    </source>
</evidence>
<dbReference type="InterPro" id="IPR043502">
    <property type="entry name" value="DNA/RNA_pol_sf"/>
</dbReference>
<evidence type="ECO:0000313" key="10">
    <source>
        <dbReference type="EMBL" id="GAA0145592.1"/>
    </source>
</evidence>
<dbReference type="Pfam" id="PF17917">
    <property type="entry name" value="RT_RNaseH"/>
    <property type="match status" value="1"/>
</dbReference>
<dbReference type="GO" id="GO:0016787">
    <property type="term" value="F:hydrolase activity"/>
    <property type="evidence" value="ECO:0007669"/>
    <property type="project" value="UniProtKB-KW"/>
</dbReference>
<keyword evidence="3" id="KW-0540">Nuclease</keyword>
<evidence type="ECO:0000256" key="3">
    <source>
        <dbReference type="ARBA" id="ARBA00022722"/>
    </source>
</evidence>
<dbReference type="GO" id="GO:0004519">
    <property type="term" value="F:endonuclease activity"/>
    <property type="evidence" value="ECO:0007669"/>
    <property type="project" value="UniProtKB-KW"/>
</dbReference>
<keyword evidence="11" id="KW-1185">Reference proteome</keyword>
<dbReference type="Gene3D" id="3.10.10.10">
    <property type="entry name" value="HIV Type 1 Reverse Transcriptase, subunit A, domain 1"/>
    <property type="match status" value="1"/>
</dbReference>
<dbReference type="GO" id="GO:0003964">
    <property type="term" value="F:RNA-directed DNA polymerase activity"/>
    <property type="evidence" value="ECO:0007669"/>
    <property type="project" value="UniProtKB-KW"/>
</dbReference>
<comment type="caution">
    <text evidence="10">The sequence shown here is derived from an EMBL/GenBank/DDBJ whole genome shotgun (WGS) entry which is preliminary data.</text>
</comment>
<feature type="compositionally biased region" description="Basic and acidic residues" evidence="7">
    <location>
        <begin position="1"/>
        <end position="15"/>
    </location>
</feature>
<feature type="compositionally biased region" description="Basic and acidic residues" evidence="7">
    <location>
        <begin position="25"/>
        <end position="36"/>
    </location>
</feature>
<dbReference type="InterPro" id="IPR050951">
    <property type="entry name" value="Retrovirus_Pol_polyprotein"/>
</dbReference>
<feature type="region of interest" description="Disordered" evidence="7">
    <location>
        <begin position="1"/>
        <end position="39"/>
    </location>
</feature>
<name>A0AAV3P3A1_LITER</name>
<keyword evidence="1" id="KW-0808">Transferase</keyword>
<accession>A0AAV3P3A1</accession>
<evidence type="ECO:0000256" key="1">
    <source>
        <dbReference type="ARBA" id="ARBA00022679"/>
    </source>
</evidence>
<dbReference type="SUPFAM" id="SSF56672">
    <property type="entry name" value="DNA/RNA polymerases"/>
    <property type="match status" value="1"/>
</dbReference>
<dbReference type="CDD" id="cd01647">
    <property type="entry name" value="RT_LTR"/>
    <property type="match status" value="1"/>
</dbReference>
<evidence type="ECO:0000256" key="6">
    <source>
        <dbReference type="ARBA" id="ARBA00022918"/>
    </source>
</evidence>
<gene>
    <name evidence="10" type="ORF">LIER_05756</name>
</gene>
<keyword evidence="5" id="KW-0378">Hydrolase</keyword>
<evidence type="ECO:0000256" key="2">
    <source>
        <dbReference type="ARBA" id="ARBA00022695"/>
    </source>
</evidence>
<dbReference type="InterPro" id="IPR000477">
    <property type="entry name" value="RT_dom"/>
</dbReference>
<dbReference type="PANTHER" id="PTHR37984:SF5">
    <property type="entry name" value="PROTEIN NYNRIN-LIKE"/>
    <property type="match status" value="1"/>
</dbReference>
<evidence type="ECO:0008006" key="12">
    <source>
        <dbReference type="Google" id="ProtNLM"/>
    </source>
</evidence>
<evidence type="ECO:0000259" key="8">
    <source>
        <dbReference type="Pfam" id="PF00078"/>
    </source>
</evidence>
<dbReference type="InterPro" id="IPR041373">
    <property type="entry name" value="RT_RNaseH"/>
</dbReference>
<proteinExistence type="predicted"/>
<dbReference type="InterPro" id="IPR043128">
    <property type="entry name" value="Rev_trsase/Diguanyl_cyclase"/>
</dbReference>
<dbReference type="Proteomes" id="UP001454036">
    <property type="component" value="Unassembled WGS sequence"/>
</dbReference>
<keyword evidence="6" id="KW-0695">RNA-directed DNA polymerase</keyword>
<dbReference type="PANTHER" id="PTHR37984">
    <property type="entry name" value="PROTEIN CBG26694"/>
    <property type="match status" value="1"/>
</dbReference>
<sequence length="387" mass="44207">MGSTSRRPEEPRDRNVCTLEIPEESPQKGRPHEEIRSIPFDEGDRAKVFKIGTGQSTRPCSLGSSRSIRISEITRSKKRTFSKENGEAIREEVDKLLGENAIRELLFPTWLANVVLVPKPNGTWRMSTDFNKACPNDCYPLPNIDRLVDSNAGYKVVDFLDAFRGYHQIFMAAEDVEKTAFVTEEIYVDDMLIKSREAGDHDANLRESFNNLRRYKLRLNPDKCVFRVTSGKFLGYMISHRGIDPNPDKIAAVQAMHSPKTLKEAQRLTGRITALTRFISRMADQSLPFFKSIKKGKGGGGEFEWTLDVLIQEEERVQRPVYYVSRVIRGAETRYPMTEKLVYALIVVARKLKPYFEVHPIELVTDQPLQQILENPSRSGRIVKLAI</sequence>
<reference evidence="10 11" key="1">
    <citation type="submission" date="2024-01" db="EMBL/GenBank/DDBJ databases">
        <title>The complete chloroplast genome sequence of Lithospermum erythrorhizon: insights into the phylogenetic relationship among Boraginaceae species and the maternal lineages of purple gromwells.</title>
        <authorList>
            <person name="Okada T."/>
            <person name="Watanabe K."/>
        </authorList>
    </citation>
    <scope>NUCLEOTIDE SEQUENCE [LARGE SCALE GENOMIC DNA]</scope>
</reference>